<evidence type="ECO:0000256" key="1">
    <source>
        <dbReference type="ARBA" id="ARBA00004141"/>
    </source>
</evidence>
<feature type="transmembrane region" description="Helical" evidence="8">
    <location>
        <begin position="56"/>
        <end position="79"/>
    </location>
</feature>
<dbReference type="InterPro" id="IPR004698">
    <property type="entry name" value="Zn/Fe_permease_fun/pln"/>
</dbReference>
<evidence type="ECO:0000313" key="9">
    <source>
        <dbReference type="EMBL" id="KAF5774124.1"/>
    </source>
</evidence>
<dbReference type="EMBL" id="CM007902">
    <property type="protein sequence ID" value="OTG02212.1"/>
    <property type="molecule type" value="Genomic_DNA"/>
</dbReference>
<dbReference type="Gramene" id="mRNA:HanXRQr2_Chr13g0596651">
    <property type="protein sequence ID" value="mRNA:HanXRQr2_Chr13g0596651"/>
    <property type="gene ID" value="HanXRQr2_Chr13g0596651"/>
</dbReference>
<dbReference type="OrthoDB" id="448280at2759"/>
<evidence type="ECO:0000256" key="3">
    <source>
        <dbReference type="ARBA" id="ARBA00022448"/>
    </source>
</evidence>
<keyword evidence="6 8" id="KW-0406">Ion transport</keyword>
<protein>
    <submittedName>
        <fullName evidence="10">Putative zinc transporter 7</fullName>
    </submittedName>
    <submittedName>
        <fullName evidence="9">Zinc/iron permease</fullName>
    </submittedName>
</protein>
<feature type="transmembrane region" description="Helical" evidence="8">
    <location>
        <begin position="312"/>
        <end position="332"/>
    </location>
</feature>
<dbReference type="GO" id="GO:0005886">
    <property type="term" value="C:plasma membrane"/>
    <property type="evidence" value="ECO:0000318"/>
    <property type="project" value="GO_Central"/>
</dbReference>
<feature type="transmembrane region" description="Helical" evidence="8">
    <location>
        <begin position="133"/>
        <end position="154"/>
    </location>
</feature>
<evidence type="ECO:0000256" key="6">
    <source>
        <dbReference type="ARBA" id="ARBA00023065"/>
    </source>
</evidence>
<comment type="caution">
    <text evidence="8">Lacks conserved residue(s) required for the propagation of feature annotation.</text>
</comment>
<dbReference type="STRING" id="4232.A0A251SUR1"/>
<keyword evidence="11" id="KW-1185">Reference proteome</keyword>
<evidence type="ECO:0000313" key="10">
    <source>
        <dbReference type="EMBL" id="OTG02212.1"/>
    </source>
</evidence>
<dbReference type="NCBIfam" id="TIGR00820">
    <property type="entry name" value="zip"/>
    <property type="match status" value="1"/>
</dbReference>
<organism evidence="10 11">
    <name type="scientific">Helianthus annuus</name>
    <name type="common">Common sunflower</name>
    <dbReference type="NCBI Taxonomy" id="4232"/>
    <lineage>
        <taxon>Eukaryota</taxon>
        <taxon>Viridiplantae</taxon>
        <taxon>Streptophyta</taxon>
        <taxon>Embryophyta</taxon>
        <taxon>Tracheophyta</taxon>
        <taxon>Spermatophyta</taxon>
        <taxon>Magnoliopsida</taxon>
        <taxon>eudicotyledons</taxon>
        <taxon>Gunneridae</taxon>
        <taxon>Pentapetalae</taxon>
        <taxon>asterids</taxon>
        <taxon>campanulids</taxon>
        <taxon>Asterales</taxon>
        <taxon>Asteraceae</taxon>
        <taxon>Asteroideae</taxon>
        <taxon>Heliantheae alliance</taxon>
        <taxon>Heliantheae</taxon>
        <taxon>Helianthus</taxon>
    </lineage>
</organism>
<evidence type="ECO:0000313" key="11">
    <source>
        <dbReference type="Proteomes" id="UP000215914"/>
    </source>
</evidence>
<sequence>MWVLEELYMLMNLEKIKGDMWISSASLFRNFAESMSTTSCTDSPEFDPCQDEKAALILKFLAIATILVAGILGVTIPLVSKNYGFFKTDSSLFFSTKAFGAGVILATGFVHMLPEATEALTNPCLPESPWSQFPFSGFIAMMAALITLLVDFICTQYYESKQKKQIEDVKDEHVGDSDSESLRVPLVVNDNHEVFGEEDGGGIHIVGIHAHAAHHSHNHNEVTVHSEGRSHMHPHGFSDDDDEGGARHVIVAQVLELGILSHSILIGLSLGVSQSPCAIRPLLVALSFHQLFEGFALGGCISQAKLRPLHSAIMACFFAITTPLGVGIGAVICSFYNPNSPRGLVIEGVLDAISGGILIYMALVDLIAADFMTKKMRCNVRLQAVSYVALFLGAGLMALLAIWS</sequence>
<reference evidence="10" key="2">
    <citation type="submission" date="2017-02" db="EMBL/GenBank/DDBJ databases">
        <title>Sunflower complete genome.</title>
        <authorList>
            <person name="Langlade N."/>
            <person name="Munos S."/>
        </authorList>
    </citation>
    <scope>NUCLEOTIDE SEQUENCE [LARGE SCALE GENOMIC DNA]</scope>
    <source>
        <tissue evidence="10">Leaves</tissue>
    </source>
</reference>
<comment type="subcellular location">
    <subcellularLocation>
        <location evidence="1 8">Membrane</location>
        <topology evidence="1 8">Multi-pass membrane protein</topology>
    </subcellularLocation>
</comment>
<dbReference type="GO" id="GO:0005385">
    <property type="term" value="F:zinc ion transmembrane transporter activity"/>
    <property type="evidence" value="ECO:0000318"/>
    <property type="project" value="GO_Central"/>
</dbReference>
<evidence type="ECO:0000256" key="7">
    <source>
        <dbReference type="ARBA" id="ARBA00023136"/>
    </source>
</evidence>
<dbReference type="FunCoup" id="A0A251SUR1">
    <property type="interactions" value="3179"/>
</dbReference>
<accession>A0A251SUR1</accession>
<proteinExistence type="inferred from homology"/>
<dbReference type="AlphaFoldDB" id="A0A251SUR1"/>
<evidence type="ECO:0000256" key="4">
    <source>
        <dbReference type="ARBA" id="ARBA00022692"/>
    </source>
</evidence>
<dbReference type="OMA" id="HESMCAF"/>
<dbReference type="PANTHER" id="PTHR11040">
    <property type="entry name" value="ZINC/IRON TRANSPORTER"/>
    <property type="match status" value="1"/>
</dbReference>
<dbReference type="PANTHER" id="PTHR11040:SF44">
    <property type="entry name" value="PROTEIN ZNTC-RELATED"/>
    <property type="match status" value="1"/>
</dbReference>
<name>A0A251SUR1_HELAN</name>
<keyword evidence="7 8" id="KW-0472">Membrane</keyword>
<dbReference type="InterPro" id="IPR003689">
    <property type="entry name" value="ZIP"/>
</dbReference>
<feature type="transmembrane region" description="Helical" evidence="8">
    <location>
        <begin position="352"/>
        <end position="372"/>
    </location>
</feature>
<keyword evidence="3 8" id="KW-0813">Transport</keyword>
<evidence type="ECO:0000256" key="8">
    <source>
        <dbReference type="RuleBase" id="RU362088"/>
    </source>
</evidence>
<evidence type="ECO:0000256" key="5">
    <source>
        <dbReference type="ARBA" id="ARBA00022989"/>
    </source>
</evidence>
<reference evidence="9" key="3">
    <citation type="submission" date="2020-06" db="EMBL/GenBank/DDBJ databases">
        <title>Helianthus annuus Genome sequencing and assembly Release 2.</title>
        <authorList>
            <person name="Gouzy J."/>
            <person name="Langlade N."/>
            <person name="Munos S."/>
        </authorList>
    </citation>
    <scope>NUCLEOTIDE SEQUENCE</scope>
    <source>
        <tissue evidence="9">Leaves</tissue>
    </source>
</reference>
<dbReference type="InParanoid" id="A0A251SUR1"/>
<evidence type="ECO:0000256" key="2">
    <source>
        <dbReference type="ARBA" id="ARBA00006939"/>
    </source>
</evidence>
<dbReference type="EMBL" id="MNCJ02000328">
    <property type="protein sequence ID" value="KAF5774124.1"/>
    <property type="molecule type" value="Genomic_DNA"/>
</dbReference>
<dbReference type="Pfam" id="PF02535">
    <property type="entry name" value="Zip"/>
    <property type="match status" value="1"/>
</dbReference>
<feature type="transmembrane region" description="Helical" evidence="8">
    <location>
        <begin position="384"/>
        <end position="403"/>
    </location>
</feature>
<reference evidence="9 11" key="1">
    <citation type="journal article" date="2017" name="Nature">
        <title>The sunflower genome provides insights into oil metabolism, flowering and Asterid evolution.</title>
        <authorList>
            <person name="Badouin H."/>
            <person name="Gouzy J."/>
            <person name="Grassa C.J."/>
            <person name="Murat F."/>
            <person name="Staton S.E."/>
            <person name="Cottret L."/>
            <person name="Lelandais-Briere C."/>
            <person name="Owens G.L."/>
            <person name="Carrere S."/>
            <person name="Mayjonade B."/>
            <person name="Legrand L."/>
            <person name="Gill N."/>
            <person name="Kane N.C."/>
            <person name="Bowers J.E."/>
            <person name="Hubner S."/>
            <person name="Bellec A."/>
            <person name="Berard A."/>
            <person name="Berges H."/>
            <person name="Blanchet N."/>
            <person name="Boniface M.C."/>
            <person name="Brunel D."/>
            <person name="Catrice O."/>
            <person name="Chaidir N."/>
            <person name="Claudel C."/>
            <person name="Donnadieu C."/>
            <person name="Faraut T."/>
            <person name="Fievet G."/>
            <person name="Helmstetter N."/>
            <person name="King M."/>
            <person name="Knapp S.J."/>
            <person name="Lai Z."/>
            <person name="Le Paslier M.C."/>
            <person name="Lippi Y."/>
            <person name="Lorenzon L."/>
            <person name="Mandel J.R."/>
            <person name="Marage G."/>
            <person name="Marchand G."/>
            <person name="Marquand E."/>
            <person name="Bret-Mestries E."/>
            <person name="Morien E."/>
            <person name="Nambeesan S."/>
            <person name="Nguyen T."/>
            <person name="Pegot-Espagnet P."/>
            <person name="Pouilly N."/>
            <person name="Raftis F."/>
            <person name="Sallet E."/>
            <person name="Schiex T."/>
            <person name="Thomas J."/>
            <person name="Vandecasteele C."/>
            <person name="Vares D."/>
            <person name="Vear F."/>
            <person name="Vautrin S."/>
            <person name="Crespi M."/>
            <person name="Mangin B."/>
            <person name="Burke J.M."/>
            <person name="Salse J."/>
            <person name="Munos S."/>
            <person name="Vincourt P."/>
            <person name="Rieseberg L.H."/>
            <person name="Langlade N.B."/>
        </authorList>
    </citation>
    <scope>NUCLEOTIDE SEQUENCE [LARGE SCALE GENOMIC DNA]</scope>
    <source>
        <strain evidence="11">cv. SF193</strain>
        <tissue evidence="9">Leaves</tissue>
    </source>
</reference>
<dbReference type="GO" id="GO:0071577">
    <property type="term" value="P:zinc ion transmembrane transport"/>
    <property type="evidence" value="ECO:0000318"/>
    <property type="project" value="GO_Central"/>
</dbReference>
<keyword evidence="5 8" id="KW-1133">Transmembrane helix</keyword>
<gene>
    <name evidence="10" type="primary">ZIP7</name>
    <name evidence="10" type="ORF">HannXRQ_Chr13g0410531</name>
    <name evidence="9" type="ORF">HanXRQr2_Chr13g0596651</name>
</gene>
<keyword evidence="4 8" id="KW-0812">Transmembrane</keyword>
<dbReference type="Proteomes" id="UP000215914">
    <property type="component" value="Chromosome 13"/>
</dbReference>
<comment type="similarity">
    <text evidence="2 8">Belongs to the ZIP transporter (TC 2.A.5) family.</text>
</comment>
<feature type="transmembrane region" description="Helical" evidence="8">
    <location>
        <begin position="91"/>
        <end position="113"/>
    </location>
</feature>